<protein>
    <submittedName>
        <fullName evidence="6">Electron transfer flavoprotein beta subunit</fullName>
    </submittedName>
</protein>
<dbReference type="InterPro" id="IPR014729">
    <property type="entry name" value="Rossmann-like_a/b/a_fold"/>
</dbReference>
<dbReference type="InterPro" id="IPR014730">
    <property type="entry name" value="ETF_a/b_N"/>
</dbReference>
<evidence type="ECO:0000256" key="1">
    <source>
        <dbReference type="ARBA" id="ARBA00001974"/>
    </source>
</evidence>
<sequence length="257" mass="26904">MTNVLVCIKRVPETSSEVRLTDDSMDIDAGYVGYTLSSHDECAIELASQIAEETKGTATALSVGSPDAAEQLRGAVALGCRGAILLEAELGQFGPVDIAAAIAAEVARRSDDGEEFDLILVGNDAADTGDFQVGVRLAYLLGRPVAMGISTVEIDGDRVMARGVAGAGTEIYSLPLPAVVAIQEGGVDPRYPSIPGRMRAKRMKIEQRPADVTPSGSGRVRLRRSAPKPSEVQILGEGPDAAAALVDVMYEIGVVPR</sequence>
<dbReference type="SUPFAM" id="SSF52402">
    <property type="entry name" value="Adenine nucleotide alpha hydrolases-like"/>
    <property type="match status" value="1"/>
</dbReference>
<organism evidence="6 7">
    <name type="scientific">Spelaeicoccus albus</name>
    <dbReference type="NCBI Taxonomy" id="1280376"/>
    <lineage>
        <taxon>Bacteria</taxon>
        <taxon>Bacillati</taxon>
        <taxon>Actinomycetota</taxon>
        <taxon>Actinomycetes</taxon>
        <taxon>Micrococcales</taxon>
        <taxon>Brevibacteriaceae</taxon>
        <taxon>Spelaeicoccus</taxon>
    </lineage>
</organism>
<comment type="cofactor">
    <cofactor evidence="1">
        <name>FAD</name>
        <dbReference type="ChEBI" id="CHEBI:57692"/>
    </cofactor>
</comment>
<dbReference type="SMART" id="SM00893">
    <property type="entry name" value="ETF"/>
    <property type="match status" value="1"/>
</dbReference>
<dbReference type="Proteomes" id="UP000539111">
    <property type="component" value="Unassembled WGS sequence"/>
</dbReference>
<comment type="function">
    <text evidence="3">The electron transfer flavoprotein serves as a specific electron acceptor for other dehydrogenases. It transfers the electrons to the main respiratory chain via ETF-ubiquinone oxidoreductase (ETF dehydrogenase).</text>
</comment>
<dbReference type="InterPro" id="IPR012255">
    <property type="entry name" value="ETF_b"/>
</dbReference>
<dbReference type="RefSeq" id="WP_179428791.1">
    <property type="nucleotide sequence ID" value="NZ_JACBZP010000001.1"/>
</dbReference>
<evidence type="ECO:0000259" key="5">
    <source>
        <dbReference type="SMART" id="SM00893"/>
    </source>
</evidence>
<comment type="caution">
    <text evidence="6">The sequence shown here is derived from an EMBL/GenBank/DDBJ whole genome shotgun (WGS) entry which is preliminary data.</text>
</comment>
<dbReference type="GO" id="GO:0009055">
    <property type="term" value="F:electron transfer activity"/>
    <property type="evidence" value="ECO:0007669"/>
    <property type="project" value="InterPro"/>
</dbReference>
<keyword evidence="7" id="KW-1185">Reference proteome</keyword>
<comment type="subunit">
    <text evidence="2">Heterodimer of an alpha and a beta subunit.</text>
</comment>
<dbReference type="EMBL" id="JACBZP010000001">
    <property type="protein sequence ID" value="NYI68443.1"/>
    <property type="molecule type" value="Genomic_DNA"/>
</dbReference>
<gene>
    <name evidence="6" type="ORF">BJY26_002749</name>
</gene>
<dbReference type="Pfam" id="PF01012">
    <property type="entry name" value="ETF"/>
    <property type="match status" value="1"/>
</dbReference>
<dbReference type="Gene3D" id="3.40.50.620">
    <property type="entry name" value="HUPs"/>
    <property type="match status" value="1"/>
</dbReference>
<dbReference type="AlphaFoldDB" id="A0A7Z0D3Y8"/>
<accession>A0A7Z0D3Y8</accession>
<evidence type="ECO:0000256" key="3">
    <source>
        <dbReference type="ARBA" id="ARBA00025649"/>
    </source>
</evidence>
<evidence type="ECO:0000313" key="6">
    <source>
        <dbReference type="EMBL" id="NYI68443.1"/>
    </source>
</evidence>
<reference evidence="6 7" key="1">
    <citation type="submission" date="2020-07" db="EMBL/GenBank/DDBJ databases">
        <title>Sequencing the genomes of 1000 actinobacteria strains.</title>
        <authorList>
            <person name="Klenk H.-P."/>
        </authorList>
    </citation>
    <scope>NUCLEOTIDE SEQUENCE [LARGE SCALE GENOMIC DNA]</scope>
    <source>
        <strain evidence="6 7">DSM 26341</strain>
    </source>
</reference>
<proteinExistence type="predicted"/>
<dbReference type="PANTHER" id="PTHR21294">
    <property type="entry name" value="ELECTRON TRANSFER FLAVOPROTEIN BETA-SUBUNIT"/>
    <property type="match status" value="1"/>
</dbReference>
<name>A0A7Z0D3Y8_9MICO</name>
<evidence type="ECO:0000313" key="7">
    <source>
        <dbReference type="Proteomes" id="UP000539111"/>
    </source>
</evidence>
<dbReference type="PIRSF" id="PIRSF000090">
    <property type="entry name" value="Beta-ETF"/>
    <property type="match status" value="1"/>
</dbReference>
<feature type="region of interest" description="Disordered" evidence="4">
    <location>
        <begin position="206"/>
        <end position="231"/>
    </location>
</feature>
<feature type="domain" description="Electron transfer flavoprotein alpha/beta-subunit N-terminal" evidence="5">
    <location>
        <begin position="24"/>
        <end position="212"/>
    </location>
</feature>
<evidence type="ECO:0000256" key="4">
    <source>
        <dbReference type="SAM" id="MobiDB-lite"/>
    </source>
</evidence>
<evidence type="ECO:0000256" key="2">
    <source>
        <dbReference type="ARBA" id="ARBA00011355"/>
    </source>
</evidence>